<reference evidence="3 4" key="1">
    <citation type="journal article" date="2020" name="Genes (Basel)">
        <title>Genomic Comparison of Insect Gut Symbionts from Divergent Burkholderia Subclades.</title>
        <authorList>
            <person name="Takeshita K."/>
            <person name="Kikuchi Y."/>
        </authorList>
    </citation>
    <scope>NUCLEOTIDE SEQUENCE [LARGE SCALE GENOMIC DNA]</scope>
    <source>
        <strain evidence="3 4">PGU16</strain>
        <plasmid evidence="3 4">PPGU16_p2</plasmid>
    </source>
</reference>
<dbReference type="KEGG" id="plad:PPGU16_80490"/>
<sequence length="81" mass="8655">MKMNKLVIIMAVAMLGMSALASAQPVQGADGDSMAAESNQGPKTREQVREELAHARMNGTIPRFGNPDPYGPGGTPNFIRR</sequence>
<evidence type="ECO:0000256" key="1">
    <source>
        <dbReference type="SAM" id="MobiDB-lite"/>
    </source>
</evidence>
<keyword evidence="2" id="KW-0732">Signal</keyword>
<evidence type="ECO:0008006" key="5">
    <source>
        <dbReference type="Google" id="ProtNLM"/>
    </source>
</evidence>
<organism evidence="3 4">
    <name type="scientific">Paraburkholderia largidicola</name>
    <dbReference type="NCBI Taxonomy" id="3014751"/>
    <lineage>
        <taxon>Bacteria</taxon>
        <taxon>Pseudomonadati</taxon>
        <taxon>Pseudomonadota</taxon>
        <taxon>Betaproteobacteria</taxon>
        <taxon>Burkholderiales</taxon>
        <taxon>Burkholderiaceae</taxon>
        <taxon>Paraburkholderia</taxon>
    </lineage>
</organism>
<evidence type="ECO:0000313" key="3">
    <source>
        <dbReference type="EMBL" id="BCF94982.1"/>
    </source>
</evidence>
<proteinExistence type="predicted"/>
<feature type="region of interest" description="Disordered" evidence="1">
    <location>
        <begin position="24"/>
        <end position="81"/>
    </location>
</feature>
<dbReference type="InterPro" id="IPR025421">
    <property type="entry name" value="DUF4148"/>
</dbReference>
<dbReference type="AlphaFoldDB" id="A0A7I8C1S4"/>
<evidence type="ECO:0000313" key="4">
    <source>
        <dbReference type="Proteomes" id="UP000510888"/>
    </source>
</evidence>
<name>A0A7I8C1S4_9BURK</name>
<dbReference type="EMBL" id="AP023177">
    <property type="protein sequence ID" value="BCF94982.1"/>
    <property type="molecule type" value="Genomic_DNA"/>
</dbReference>
<keyword evidence="3" id="KW-0614">Plasmid</keyword>
<dbReference type="Proteomes" id="UP000510888">
    <property type="component" value="Plasmid PPGU16_p2"/>
</dbReference>
<geneLocation type="plasmid" evidence="3 4">
    <name>PPGU16_p2</name>
</geneLocation>
<dbReference type="Pfam" id="PF13663">
    <property type="entry name" value="DUF4148"/>
    <property type="match status" value="1"/>
</dbReference>
<feature type="compositionally biased region" description="Basic and acidic residues" evidence="1">
    <location>
        <begin position="43"/>
        <end position="54"/>
    </location>
</feature>
<gene>
    <name evidence="3" type="ORF">PPGU16_80490</name>
</gene>
<feature type="signal peptide" evidence="2">
    <location>
        <begin position="1"/>
        <end position="23"/>
    </location>
</feature>
<protein>
    <recommendedName>
        <fullName evidence="5">DUF4148 domain-containing protein</fullName>
    </recommendedName>
</protein>
<keyword evidence="4" id="KW-1185">Reference proteome</keyword>
<feature type="chain" id="PRO_5029820996" description="DUF4148 domain-containing protein" evidence="2">
    <location>
        <begin position="24"/>
        <end position="81"/>
    </location>
</feature>
<accession>A0A7I8C1S4</accession>
<evidence type="ECO:0000256" key="2">
    <source>
        <dbReference type="SAM" id="SignalP"/>
    </source>
</evidence>